<dbReference type="InterPro" id="IPR013783">
    <property type="entry name" value="Ig-like_fold"/>
</dbReference>
<dbReference type="Proteomes" id="UP001295444">
    <property type="component" value="Chromosome 01"/>
</dbReference>
<proteinExistence type="predicted"/>
<keyword evidence="1" id="KW-1133">Transmembrane helix</keyword>
<organism evidence="2 3">
    <name type="scientific">Pelobates cultripes</name>
    <name type="common">Western spadefoot toad</name>
    <dbReference type="NCBI Taxonomy" id="61616"/>
    <lineage>
        <taxon>Eukaryota</taxon>
        <taxon>Metazoa</taxon>
        <taxon>Chordata</taxon>
        <taxon>Craniata</taxon>
        <taxon>Vertebrata</taxon>
        <taxon>Euteleostomi</taxon>
        <taxon>Amphibia</taxon>
        <taxon>Batrachia</taxon>
        <taxon>Anura</taxon>
        <taxon>Pelobatoidea</taxon>
        <taxon>Pelobatidae</taxon>
        <taxon>Pelobates</taxon>
    </lineage>
</organism>
<evidence type="ECO:0000256" key="1">
    <source>
        <dbReference type="SAM" id="Phobius"/>
    </source>
</evidence>
<reference evidence="2" key="1">
    <citation type="submission" date="2022-03" db="EMBL/GenBank/DDBJ databases">
        <authorList>
            <person name="Alioto T."/>
            <person name="Alioto T."/>
            <person name="Gomez Garrido J."/>
        </authorList>
    </citation>
    <scope>NUCLEOTIDE SEQUENCE</scope>
</reference>
<evidence type="ECO:0000313" key="2">
    <source>
        <dbReference type="EMBL" id="CAH2220132.1"/>
    </source>
</evidence>
<protein>
    <recommendedName>
        <fullName evidence="4">Immunoglobulin V-set domain-containing protein</fullName>
    </recommendedName>
</protein>
<evidence type="ECO:0000313" key="3">
    <source>
        <dbReference type="Proteomes" id="UP001295444"/>
    </source>
</evidence>
<dbReference type="EMBL" id="OW240912">
    <property type="protein sequence ID" value="CAH2220132.1"/>
    <property type="molecule type" value="Genomic_DNA"/>
</dbReference>
<accession>A0AAD1QZ59</accession>
<keyword evidence="1" id="KW-0812">Transmembrane</keyword>
<name>A0AAD1QZ59_PELCU</name>
<keyword evidence="1" id="KW-0472">Membrane</keyword>
<dbReference type="Gene3D" id="2.60.40.10">
    <property type="entry name" value="Immunoglobulins"/>
    <property type="match status" value="1"/>
</dbReference>
<feature type="transmembrane region" description="Helical" evidence="1">
    <location>
        <begin position="82"/>
        <end position="105"/>
    </location>
</feature>
<evidence type="ECO:0008006" key="4">
    <source>
        <dbReference type="Google" id="ProtNLM"/>
    </source>
</evidence>
<sequence length="107" mass="12353">MHLVEFNIHKASVQFWYNWGHRIEVGEYLKSKNFSIILKNISLPDRGNLTCILYDGADYMMAVRTIHLQVLQQQTADNHSFLVVRFFGGLVLVLFGTAIISVLHFKD</sequence>
<dbReference type="AlphaFoldDB" id="A0AAD1QZ59"/>
<keyword evidence="3" id="KW-1185">Reference proteome</keyword>
<gene>
    <name evidence="2" type="ORF">PECUL_23A024243</name>
</gene>